<evidence type="ECO:0008006" key="3">
    <source>
        <dbReference type="Google" id="ProtNLM"/>
    </source>
</evidence>
<organism evidence="1 2">
    <name type="scientific">Nosema granulosis</name>
    <dbReference type="NCBI Taxonomy" id="83296"/>
    <lineage>
        <taxon>Eukaryota</taxon>
        <taxon>Fungi</taxon>
        <taxon>Fungi incertae sedis</taxon>
        <taxon>Microsporidia</taxon>
        <taxon>Nosematidae</taxon>
        <taxon>Nosema</taxon>
    </lineage>
</organism>
<evidence type="ECO:0000313" key="2">
    <source>
        <dbReference type="Proteomes" id="UP000740883"/>
    </source>
</evidence>
<gene>
    <name evidence="1" type="ORF">NGRA_2012</name>
</gene>
<name>A0A9P6H052_9MICR</name>
<comment type="caution">
    <text evidence="1">The sequence shown here is derived from an EMBL/GenBank/DDBJ whole genome shotgun (WGS) entry which is preliminary data.</text>
</comment>
<dbReference type="Proteomes" id="UP000740883">
    <property type="component" value="Unassembled WGS sequence"/>
</dbReference>
<reference evidence="1 2" key="1">
    <citation type="journal article" date="2020" name="Genome Biol. Evol.">
        <title>Comparative genomics of strictly vertically transmitted, feminizing microsporidia endosymbionts of amphipod crustaceans.</title>
        <authorList>
            <person name="Cormier A."/>
            <person name="Chebbi M.A."/>
            <person name="Giraud I."/>
            <person name="Wattier R."/>
            <person name="Teixeira M."/>
            <person name="Gilbert C."/>
            <person name="Rigaud T."/>
            <person name="Cordaux R."/>
        </authorList>
    </citation>
    <scope>NUCLEOTIDE SEQUENCE [LARGE SCALE GENOMIC DNA]</scope>
    <source>
        <strain evidence="1 2">Ou3-Ou53</strain>
    </source>
</reference>
<proteinExistence type="predicted"/>
<sequence length="100" mass="11013">MSELNPFTLNPDENLYTFNMATATKSINTFAGEKDEDILSWLQKVAFIRGVLGASEEDARKQILLKLRGAALSWAAEILGEGATNISLQSLIELLKSKIQ</sequence>
<dbReference type="EMBL" id="SBJO01000169">
    <property type="protein sequence ID" value="KAF9762438.1"/>
    <property type="molecule type" value="Genomic_DNA"/>
</dbReference>
<protein>
    <recommendedName>
        <fullName evidence="3">Retrotransposon gag domain-containing protein</fullName>
    </recommendedName>
</protein>
<dbReference type="AlphaFoldDB" id="A0A9P6H052"/>
<evidence type="ECO:0000313" key="1">
    <source>
        <dbReference type="EMBL" id="KAF9762438.1"/>
    </source>
</evidence>
<accession>A0A9P6H052</accession>
<keyword evidence="2" id="KW-1185">Reference proteome</keyword>